<dbReference type="AlphaFoldDB" id="A0A060IEM9"/>
<evidence type="ECO:0000256" key="2">
    <source>
        <dbReference type="SAM" id="MobiDB-lite"/>
    </source>
</evidence>
<dbReference type="InterPro" id="IPR036086">
    <property type="entry name" value="ParB/Sulfiredoxin_sf"/>
</dbReference>
<geneLocation type="plasmid" evidence="4 5">
    <name>pRetIE4771b</name>
</geneLocation>
<dbReference type="Gene3D" id="3.90.1530.30">
    <property type="match status" value="1"/>
</dbReference>
<dbReference type="GO" id="GO:0007059">
    <property type="term" value="P:chromosome segregation"/>
    <property type="evidence" value="ECO:0007669"/>
    <property type="project" value="TreeGrafter"/>
</dbReference>
<dbReference type="InterPro" id="IPR017819">
    <property type="entry name" value="Plasmid_partition_RepB"/>
</dbReference>
<dbReference type="InterPro" id="IPR011111">
    <property type="entry name" value="Plasmid_RepB"/>
</dbReference>
<reference evidence="4 5" key="1">
    <citation type="submission" date="2013-12" db="EMBL/GenBank/DDBJ databases">
        <title>Complete genome sequence of Rhizobium etli bv. mimosae IE4771.</title>
        <authorList>
            <person name="Bustos P."/>
            <person name="Santamaria R.I."/>
            <person name="Lozano L."/>
            <person name="Ormeno-Orrillo E."/>
            <person name="Rogel M.A."/>
            <person name="Romero D."/>
            <person name="Cevallos M.A."/>
            <person name="Martinez-Romero E."/>
            <person name="Gonzalez V."/>
        </authorList>
    </citation>
    <scope>NUCLEOTIDE SEQUENCE [LARGE SCALE GENOMIC DNA]</scope>
    <source>
        <strain evidence="4 5">IE4771</strain>
        <plasmid evidence="5">Plasmid pRetIE4771b</plasmid>
    </source>
</reference>
<dbReference type="GO" id="GO:0005694">
    <property type="term" value="C:chromosome"/>
    <property type="evidence" value="ECO:0007669"/>
    <property type="project" value="TreeGrafter"/>
</dbReference>
<organism evidence="4 5">
    <name type="scientific">Rhizobium etli bv. mimosae str. IE4771</name>
    <dbReference type="NCBI Taxonomy" id="1432050"/>
    <lineage>
        <taxon>Bacteria</taxon>
        <taxon>Pseudomonadati</taxon>
        <taxon>Pseudomonadota</taxon>
        <taxon>Alphaproteobacteria</taxon>
        <taxon>Hyphomicrobiales</taxon>
        <taxon>Rhizobiaceae</taxon>
        <taxon>Rhizobium/Agrobacterium group</taxon>
        <taxon>Rhizobium</taxon>
    </lineage>
</organism>
<dbReference type="EMBL" id="CP006988">
    <property type="protein sequence ID" value="AIC30126.1"/>
    <property type="molecule type" value="Genomic_DNA"/>
</dbReference>
<sequence length="341" mass="37900">MSRKHLLDVSTDVPDTSSAADHRAAKTRSMPLLGVARRERDPATKLTANIGNALREQNDRLGRAEEIERRLAEGQAVVELDASTIEPSFVQDRMQGEIDGLLASIREQGQQVPILVRPHPNKPAWYQVAFGHRRLRALAELELPVKAVVRDLTDEQLVVAQGQENNEREDLTFIEKARFAHKLNKQFPREIVIAAMSIDKSNLSKMLLLVDALPSELIDAIGAAPGVGRPSWQQLAELVEKASSPSNAIKYAVSEEVQALPSADRFKALIDHLKPPRIARGLPDVMSTPDGDRLAQVTQSKSKLEITIDRKATPDFATFVLEHLPALYQEHRAKNQRKQGE</sequence>
<proteinExistence type="inferred from homology"/>
<dbReference type="PANTHER" id="PTHR33375">
    <property type="entry name" value="CHROMOSOME-PARTITIONING PROTEIN PARB-RELATED"/>
    <property type="match status" value="1"/>
</dbReference>
<dbReference type="SMART" id="SM00470">
    <property type="entry name" value="ParB"/>
    <property type="match status" value="1"/>
</dbReference>
<comment type="similarity">
    <text evidence="1">Belongs to the ParB family.</text>
</comment>
<dbReference type="InterPro" id="IPR003115">
    <property type="entry name" value="ParB_N"/>
</dbReference>
<feature type="domain" description="ParB-like N-terminal" evidence="3">
    <location>
        <begin position="78"/>
        <end position="166"/>
    </location>
</feature>
<keyword evidence="4" id="KW-0614">Plasmid</keyword>
<dbReference type="Pfam" id="PF07506">
    <property type="entry name" value="RepB"/>
    <property type="match status" value="1"/>
</dbReference>
<gene>
    <name evidence="4" type="primary">repB-2</name>
    <name evidence="4" type="ORF">IE4771_PB00400</name>
</gene>
<dbReference type="NCBIfam" id="TIGR00180">
    <property type="entry name" value="parB_part"/>
    <property type="match status" value="1"/>
</dbReference>
<dbReference type="PANTHER" id="PTHR33375:SF1">
    <property type="entry name" value="CHROMOSOME-PARTITIONING PROTEIN PARB-RELATED"/>
    <property type="match status" value="1"/>
</dbReference>
<dbReference type="CDD" id="cd16405">
    <property type="entry name" value="RepB_like_N"/>
    <property type="match status" value="1"/>
</dbReference>
<dbReference type="OrthoDB" id="7908920at2"/>
<evidence type="ECO:0000313" key="5">
    <source>
        <dbReference type="Proteomes" id="UP000027180"/>
    </source>
</evidence>
<dbReference type="Gene3D" id="1.10.10.2830">
    <property type="match status" value="1"/>
</dbReference>
<evidence type="ECO:0000259" key="3">
    <source>
        <dbReference type="SMART" id="SM00470"/>
    </source>
</evidence>
<dbReference type="RefSeq" id="WP_040140674.1">
    <property type="nucleotide sequence ID" value="NZ_CP006988.1"/>
</dbReference>
<dbReference type="SUPFAM" id="SSF110849">
    <property type="entry name" value="ParB/Sulfiredoxin"/>
    <property type="match status" value="1"/>
</dbReference>
<dbReference type="GO" id="GO:0003677">
    <property type="term" value="F:DNA binding"/>
    <property type="evidence" value="ECO:0007669"/>
    <property type="project" value="InterPro"/>
</dbReference>
<dbReference type="KEGG" id="rei:IE4771_PB00400"/>
<evidence type="ECO:0000313" key="4">
    <source>
        <dbReference type="EMBL" id="AIC30126.1"/>
    </source>
</evidence>
<protein>
    <submittedName>
        <fullName evidence="4">Plasmid partitioning protein RepB 2</fullName>
    </submittedName>
</protein>
<dbReference type="InterPro" id="IPR037972">
    <property type="entry name" value="RepB_N"/>
</dbReference>
<accession>A0A060IEM9</accession>
<dbReference type="Pfam" id="PF02195">
    <property type="entry name" value="ParB_N"/>
    <property type="match status" value="1"/>
</dbReference>
<dbReference type="HOGENOM" id="CLU_069128_1_0_5"/>
<dbReference type="NCBIfam" id="TIGR03454">
    <property type="entry name" value="partition_RepB"/>
    <property type="match status" value="1"/>
</dbReference>
<feature type="region of interest" description="Disordered" evidence="2">
    <location>
        <begin position="1"/>
        <end position="26"/>
    </location>
</feature>
<dbReference type="Proteomes" id="UP000027180">
    <property type="component" value="Plasmid pRetIE4771b"/>
</dbReference>
<evidence type="ECO:0000256" key="1">
    <source>
        <dbReference type="ARBA" id="ARBA00006295"/>
    </source>
</evidence>
<name>A0A060IEM9_RHIET</name>
<dbReference type="InterPro" id="IPR050336">
    <property type="entry name" value="Chromosome_partition/occlusion"/>
</dbReference>
<dbReference type="InterPro" id="IPR004437">
    <property type="entry name" value="ParB/RepB/Spo0J"/>
</dbReference>